<feature type="non-terminal residue" evidence="2">
    <location>
        <position position="1"/>
    </location>
</feature>
<evidence type="ECO:0000313" key="2">
    <source>
        <dbReference type="EMBL" id="KZV83596.1"/>
    </source>
</evidence>
<keyword evidence="3" id="KW-1185">Reference proteome</keyword>
<gene>
    <name evidence="2" type="ORF">EXIGLDRAFT_588936</name>
</gene>
<protein>
    <recommendedName>
        <fullName evidence="1">Retrovirus-related Pol polyprotein from transposon TNT 1-94-like beta-barrel domain-containing protein</fullName>
    </recommendedName>
</protein>
<reference evidence="2 3" key="1">
    <citation type="journal article" date="2016" name="Mol. Biol. Evol.">
        <title>Comparative Genomics of Early-Diverging Mushroom-Forming Fungi Provides Insights into the Origins of Lignocellulose Decay Capabilities.</title>
        <authorList>
            <person name="Nagy L.G."/>
            <person name="Riley R."/>
            <person name="Tritt A."/>
            <person name="Adam C."/>
            <person name="Daum C."/>
            <person name="Floudas D."/>
            <person name="Sun H."/>
            <person name="Yadav J.S."/>
            <person name="Pangilinan J."/>
            <person name="Larsson K.H."/>
            <person name="Matsuura K."/>
            <person name="Barry K."/>
            <person name="Labutti K."/>
            <person name="Kuo R."/>
            <person name="Ohm R.A."/>
            <person name="Bhattacharya S.S."/>
            <person name="Shirouzu T."/>
            <person name="Yoshinaga Y."/>
            <person name="Martin F.M."/>
            <person name="Grigoriev I.V."/>
            <person name="Hibbett D.S."/>
        </authorList>
    </citation>
    <scope>NUCLEOTIDE SEQUENCE [LARGE SCALE GENOMIC DNA]</scope>
    <source>
        <strain evidence="2 3">HHB12029</strain>
    </source>
</reference>
<dbReference type="EMBL" id="KV426263">
    <property type="protein sequence ID" value="KZV83596.1"/>
    <property type="molecule type" value="Genomic_DNA"/>
</dbReference>
<sequence length="50" mass="5732">WILDTGCSSHMTPHRVCFRSYEPYRVPIELADKSVIYSQGVGTVEFQPMV</sequence>
<dbReference type="STRING" id="1314781.A0A165D133"/>
<dbReference type="OrthoDB" id="5598079at2759"/>
<proteinExistence type="predicted"/>
<organism evidence="2 3">
    <name type="scientific">Exidia glandulosa HHB12029</name>
    <dbReference type="NCBI Taxonomy" id="1314781"/>
    <lineage>
        <taxon>Eukaryota</taxon>
        <taxon>Fungi</taxon>
        <taxon>Dikarya</taxon>
        <taxon>Basidiomycota</taxon>
        <taxon>Agaricomycotina</taxon>
        <taxon>Agaricomycetes</taxon>
        <taxon>Auriculariales</taxon>
        <taxon>Exidiaceae</taxon>
        <taxon>Exidia</taxon>
    </lineage>
</organism>
<dbReference type="InParanoid" id="A0A165D133"/>
<evidence type="ECO:0000259" key="1">
    <source>
        <dbReference type="Pfam" id="PF22936"/>
    </source>
</evidence>
<accession>A0A165D133</accession>
<dbReference type="Proteomes" id="UP000077266">
    <property type="component" value="Unassembled WGS sequence"/>
</dbReference>
<feature type="non-terminal residue" evidence="2">
    <location>
        <position position="50"/>
    </location>
</feature>
<dbReference type="AlphaFoldDB" id="A0A165D133"/>
<dbReference type="InterPro" id="IPR054722">
    <property type="entry name" value="PolX-like_BBD"/>
</dbReference>
<feature type="domain" description="Retrovirus-related Pol polyprotein from transposon TNT 1-94-like beta-barrel" evidence="1">
    <location>
        <begin position="1"/>
        <end position="47"/>
    </location>
</feature>
<name>A0A165D133_EXIGL</name>
<evidence type="ECO:0000313" key="3">
    <source>
        <dbReference type="Proteomes" id="UP000077266"/>
    </source>
</evidence>
<dbReference type="Pfam" id="PF22936">
    <property type="entry name" value="Pol_BBD"/>
    <property type="match status" value="1"/>
</dbReference>